<feature type="domain" description="Outer membrane cytochrome MtrC/MtrF-like" evidence="2">
    <location>
        <begin position="578"/>
        <end position="780"/>
    </location>
</feature>
<name>A0A5P9NMU5_9GAMM</name>
<protein>
    <submittedName>
        <fullName evidence="3">OmcA/MtrC family decaheme c-type cytochrome</fullName>
    </submittedName>
</protein>
<dbReference type="OrthoDB" id="9146465at2"/>
<feature type="domain" description="OmcA-like N-terminal" evidence="1">
    <location>
        <begin position="98"/>
        <end position="250"/>
    </location>
</feature>
<dbReference type="InterPro" id="IPR054337">
    <property type="entry name" value="Mtrc-MtrF-like_dom_II/IV"/>
</dbReference>
<dbReference type="NCBIfam" id="TIGR03507">
    <property type="entry name" value="decahem_SO1788"/>
    <property type="match status" value="1"/>
</dbReference>
<dbReference type="InterPro" id="IPR020014">
    <property type="entry name" value="Decahaem_cyt-c_OmcA/MtrC"/>
</dbReference>
<dbReference type="InterPro" id="IPR036280">
    <property type="entry name" value="Multihaem_cyt_sf"/>
</dbReference>
<evidence type="ECO:0000313" key="4">
    <source>
        <dbReference type="Proteomes" id="UP000326287"/>
    </source>
</evidence>
<sequence>MYLLSGHITPTKIFTTWVCQRFTAGSNTRETGTMLRTTRNWLTAASIGLLVACGGGGGGDRAEGVEPGDGGGSIVVPPPVVPDPTPAPYVEAEELLATITSITLDGENRAIVEFQLTNGSGTAIVDLEIDNLRFVISKLQVSPLGNLTGTWQSYVNVVASPEVGTGTEPRLQATYERGENFVNNQDGTYQYTFDQSLTDIPADVLAQAETEGLDLSYDANLTHRVAMQFDGNPNTTANPFYDWVPANGATSAIFTMDIAATANCNNCHDPLGIHGGNRREIQYCVTCHNAGSTDPDSTNTVDMKVMIHKIHMGKNLPSVQEGGQYVIYGFRNSPHDYSELGYPQDIRNCVNCHAGPITGEGRDDLVLTAQGDNWSEYGSTAACGSCHENATGHMEANGDENCASCHSSGGAAGSIAQSHVNLVTEAGQMFASKIEGVSNTMPGEFPAVNVRISNPETGEDYDLLSDPVMAGMRVTLGWDTRDYTNTGAGGDNASTVSVGIPDNASANGDGSFTVTSPTAIPDGSEAPGIAASGSGAATVEGHPDMDVDGDGETESIPVTNVSMAFSINEADGAAVDRRTSVTIEQCNACHSSLVLHGGNRTDDIGTCVTCHNPRNTDARVREVAMDPPTDGKDEESIDFKTMVHGIHAPSMRENALEIVGFRGFSTHRYDEEHVHYPGDLSNCTSCHVDGGFTLPLADGVLGTSIDTGENRADPTDDTVVSPASAVCSSCHDDAVAQSHMTSNGGNFATTQAALDAGEVVEECSVCHKEGATAAVSDVHNPH</sequence>
<keyword evidence="4" id="KW-1185">Reference proteome</keyword>
<dbReference type="EMBL" id="CP036422">
    <property type="protein sequence ID" value="QFU76815.1"/>
    <property type="molecule type" value="Genomic_DNA"/>
</dbReference>
<evidence type="ECO:0000259" key="2">
    <source>
        <dbReference type="Pfam" id="PF22113"/>
    </source>
</evidence>
<dbReference type="InterPro" id="IPR054336">
    <property type="entry name" value="OmcA-like_N"/>
</dbReference>
<proteinExistence type="predicted"/>
<evidence type="ECO:0000313" key="3">
    <source>
        <dbReference type="EMBL" id="QFU76815.1"/>
    </source>
</evidence>
<dbReference type="SUPFAM" id="SSF48695">
    <property type="entry name" value="Multiheme cytochromes"/>
    <property type="match status" value="1"/>
</dbReference>
<feature type="domain" description="Outer membrane cytochrome MtrC/MtrF-like" evidence="2">
    <location>
        <begin position="258"/>
        <end position="419"/>
    </location>
</feature>
<dbReference type="KEGG" id="halc:EY643_14800"/>
<accession>A0A5P9NMU5</accession>
<reference evidence="3 4" key="1">
    <citation type="submission" date="2019-02" db="EMBL/GenBank/DDBJ databases">
        <authorList>
            <person name="Li S.-H."/>
        </authorList>
    </citation>
    <scope>NUCLEOTIDE SEQUENCE [LARGE SCALE GENOMIC DNA]</scope>
    <source>
        <strain evidence="3 4">IMCC14385</strain>
    </source>
</reference>
<dbReference type="Pfam" id="PF22113">
    <property type="entry name" value="Mtrc-MtrF_II-IV_dom"/>
    <property type="match status" value="2"/>
</dbReference>
<organism evidence="3 4">
    <name type="scientific">Halioglobus maricola</name>
    <dbReference type="NCBI Taxonomy" id="2601894"/>
    <lineage>
        <taxon>Bacteria</taxon>
        <taxon>Pseudomonadati</taxon>
        <taxon>Pseudomonadota</taxon>
        <taxon>Gammaproteobacteria</taxon>
        <taxon>Cellvibrionales</taxon>
        <taxon>Halieaceae</taxon>
        <taxon>Halioglobus</taxon>
    </lineage>
</organism>
<evidence type="ECO:0000259" key="1">
    <source>
        <dbReference type="Pfam" id="PF22112"/>
    </source>
</evidence>
<dbReference type="Pfam" id="PF22112">
    <property type="entry name" value="OmcA-like_N"/>
    <property type="match status" value="1"/>
</dbReference>
<dbReference type="Gene3D" id="1.10.720.180">
    <property type="match status" value="2"/>
</dbReference>
<gene>
    <name evidence="3" type="ORF">EY643_14800</name>
</gene>
<dbReference type="Proteomes" id="UP000326287">
    <property type="component" value="Chromosome"/>
</dbReference>
<dbReference type="AlphaFoldDB" id="A0A5P9NMU5"/>